<sequence length="303" mass="32038">MAFGGAALKLVQTFFYVLLFCCSGIILGIYSYFLAVQADHDTPIPRSHKAIEGMSGIGVVYTIFAVVLTCCLGGKRFFAFLAILLDILLCGAFIAIAVLTRDGTRSCSGNNVRSPLGNGPSGERAGYGSSGFGTGSNQNVTYAASNGFACRLNKVCFAVAVIGAFLFLFSALTQLWLARHHRREKRYGPSPKNNYTSGTSAGGSWFKRRRATKANKHASPDAELGAGAGLPAHHVQHADAVRTSHETGYTGTTAGGTYSGEKYETTHPTHTIPTNGGYHTGPTGTSVNPYGYDNTAAKPSANF</sequence>
<dbReference type="AlphaFoldDB" id="A0A517LDU0"/>
<evidence type="ECO:0000256" key="1">
    <source>
        <dbReference type="SAM" id="MobiDB-lite"/>
    </source>
</evidence>
<feature type="region of interest" description="Disordered" evidence="1">
    <location>
        <begin position="184"/>
        <end position="303"/>
    </location>
</feature>
<protein>
    <recommendedName>
        <fullName evidence="5">MARVEL domain-containing protein</fullName>
    </recommendedName>
</protein>
<evidence type="ECO:0000256" key="2">
    <source>
        <dbReference type="SAM" id="Phobius"/>
    </source>
</evidence>
<accession>A0A517LDU0</accession>
<dbReference type="OrthoDB" id="5342507at2759"/>
<proteinExistence type="predicted"/>
<feature type="transmembrane region" description="Helical" evidence="2">
    <location>
        <begin position="53"/>
        <end position="72"/>
    </location>
</feature>
<keyword evidence="4" id="KW-1185">Reference proteome</keyword>
<reference evidence="3 4" key="1">
    <citation type="submission" date="2019-07" db="EMBL/GenBank/DDBJ databases">
        <title>Finished genome of Venturia effusa.</title>
        <authorList>
            <person name="Young C.A."/>
            <person name="Cox M.P."/>
            <person name="Ganley A.R.D."/>
            <person name="David W.J."/>
        </authorList>
    </citation>
    <scope>NUCLEOTIDE SEQUENCE [LARGE SCALE GENOMIC DNA]</scope>
    <source>
        <strain evidence="4">albino</strain>
    </source>
</reference>
<keyword evidence="2" id="KW-0812">Transmembrane</keyword>
<feature type="transmembrane region" description="Helical" evidence="2">
    <location>
        <begin position="157"/>
        <end position="177"/>
    </location>
</feature>
<gene>
    <name evidence="3" type="ORF">FKW77_005931</name>
</gene>
<feature type="transmembrane region" description="Helical" evidence="2">
    <location>
        <begin position="14"/>
        <end position="33"/>
    </location>
</feature>
<organism evidence="3 4">
    <name type="scientific">Venturia effusa</name>
    <dbReference type="NCBI Taxonomy" id="50376"/>
    <lineage>
        <taxon>Eukaryota</taxon>
        <taxon>Fungi</taxon>
        <taxon>Dikarya</taxon>
        <taxon>Ascomycota</taxon>
        <taxon>Pezizomycotina</taxon>
        <taxon>Dothideomycetes</taxon>
        <taxon>Pleosporomycetidae</taxon>
        <taxon>Venturiales</taxon>
        <taxon>Venturiaceae</taxon>
        <taxon>Venturia</taxon>
    </lineage>
</organism>
<evidence type="ECO:0000313" key="3">
    <source>
        <dbReference type="EMBL" id="QDS73803.1"/>
    </source>
</evidence>
<dbReference type="STRING" id="50376.A0A517LDU0"/>
<evidence type="ECO:0008006" key="5">
    <source>
        <dbReference type="Google" id="ProtNLM"/>
    </source>
</evidence>
<feature type="compositionally biased region" description="Basic and acidic residues" evidence="1">
    <location>
        <begin position="236"/>
        <end position="245"/>
    </location>
</feature>
<keyword evidence="2" id="KW-0472">Membrane</keyword>
<dbReference type="EMBL" id="CP042194">
    <property type="protein sequence ID" value="QDS73803.1"/>
    <property type="molecule type" value="Genomic_DNA"/>
</dbReference>
<feature type="transmembrane region" description="Helical" evidence="2">
    <location>
        <begin position="77"/>
        <end position="99"/>
    </location>
</feature>
<feature type="region of interest" description="Disordered" evidence="1">
    <location>
        <begin position="104"/>
        <end position="123"/>
    </location>
</feature>
<dbReference type="Proteomes" id="UP000316270">
    <property type="component" value="Chromosome 10"/>
</dbReference>
<keyword evidence="2" id="KW-1133">Transmembrane helix</keyword>
<name>A0A517LDU0_9PEZI</name>
<evidence type="ECO:0000313" key="4">
    <source>
        <dbReference type="Proteomes" id="UP000316270"/>
    </source>
</evidence>
<feature type="compositionally biased region" description="Basic residues" evidence="1">
    <location>
        <begin position="206"/>
        <end position="216"/>
    </location>
</feature>